<keyword evidence="2" id="KW-1185">Reference proteome</keyword>
<evidence type="ECO:0000313" key="2">
    <source>
        <dbReference type="Proteomes" id="UP000663193"/>
    </source>
</evidence>
<gene>
    <name evidence="1" type="ORF">JI435_411960</name>
</gene>
<dbReference type="EMBL" id="CP069030">
    <property type="protein sequence ID" value="QRC98379.1"/>
    <property type="molecule type" value="Genomic_DNA"/>
</dbReference>
<dbReference type="AlphaFoldDB" id="A0A7U2F471"/>
<organism evidence="1 2">
    <name type="scientific">Phaeosphaeria nodorum (strain SN15 / ATCC MYA-4574 / FGSC 10173)</name>
    <name type="common">Glume blotch fungus</name>
    <name type="synonym">Parastagonospora nodorum</name>
    <dbReference type="NCBI Taxonomy" id="321614"/>
    <lineage>
        <taxon>Eukaryota</taxon>
        <taxon>Fungi</taxon>
        <taxon>Dikarya</taxon>
        <taxon>Ascomycota</taxon>
        <taxon>Pezizomycotina</taxon>
        <taxon>Dothideomycetes</taxon>
        <taxon>Pleosporomycetidae</taxon>
        <taxon>Pleosporales</taxon>
        <taxon>Pleosporineae</taxon>
        <taxon>Phaeosphaeriaceae</taxon>
        <taxon>Parastagonospora</taxon>
    </lineage>
</organism>
<dbReference type="VEuPathDB" id="FungiDB:JI435_411960"/>
<protein>
    <submittedName>
        <fullName evidence="1">Uncharacterized protein</fullName>
    </submittedName>
</protein>
<reference evidence="2" key="1">
    <citation type="journal article" date="2021" name="BMC Genomics">
        <title>Chromosome-level genome assembly and manually-curated proteome of model necrotroph Parastagonospora nodorum Sn15 reveals a genome-wide trove of candidate effector homologs, and redundancy of virulence-related functions within an accessory chromosome.</title>
        <authorList>
            <person name="Bertazzoni S."/>
            <person name="Jones D.A.B."/>
            <person name="Phan H.T."/>
            <person name="Tan K.-C."/>
            <person name="Hane J.K."/>
        </authorList>
    </citation>
    <scope>NUCLEOTIDE SEQUENCE [LARGE SCALE GENOMIC DNA]</scope>
    <source>
        <strain evidence="2">SN15 / ATCC MYA-4574 / FGSC 10173)</strain>
    </source>
</reference>
<dbReference type="Proteomes" id="UP000663193">
    <property type="component" value="Chromosome 8"/>
</dbReference>
<accession>A0A7U2F471</accession>
<proteinExistence type="predicted"/>
<sequence>MAVELHAAGGPADEGAQDAIDACSGWSWLRRLLVCLLLSVRVCNRCARRESNDACGQWDVVLLLQP</sequence>
<evidence type="ECO:0000313" key="1">
    <source>
        <dbReference type="EMBL" id="QRC98379.1"/>
    </source>
</evidence>
<name>A0A7U2F471_PHANO</name>